<gene>
    <name evidence="6" type="ORF">CYD53_101449</name>
</gene>
<dbReference type="InterPro" id="IPR036390">
    <property type="entry name" value="WH_DNA-bd_sf"/>
</dbReference>
<keyword evidence="7" id="KW-1185">Reference proteome</keyword>
<dbReference type="CDD" id="cd00038">
    <property type="entry name" value="CAP_ED"/>
    <property type="match status" value="1"/>
</dbReference>
<dbReference type="InterPro" id="IPR018488">
    <property type="entry name" value="cNMP-bd_CS"/>
</dbReference>
<dbReference type="InterPro" id="IPR014710">
    <property type="entry name" value="RmlC-like_jellyroll"/>
</dbReference>
<dbReference type="InterPro" id="IPR018490">
    <property type="entry name" value="cNMP-bd_dom_sf"/>
</dbReference>
<comment type="caution">
    <text evidence="6">The sequence shown here is derived from an EMBL/GenBank/DDBJ whole genome shotgun (WGS) entry which is preliminary data.</text>
</comment>
<evidence type="ECO:0000259" key="4">
    <source>
        <dbReference type="PROSITE" id="PS50042"/>
    </source>
</evidence>
<dbReference type="PANTHER" id="PTHR24567">
    <property type="entry name" value="CRP FAMILY TRANSCRIPTIONAL REGULATORY PROTEIN"/>
    <property type="match status" value="1"/>
</dbReference>
<dbReference type="EMBL" id="PQFZ01000001">
    <property type="protein sequence ID" value="POR56926.1"/>
    <property type="molecule type" value="Genomic_DNA"/>
</dbReference>
<accession>A0A2S4MQ97</accession>
<evidence type="ECO:0000313" key="7">
    <source>
        <dbReference type="Proteomes" id="UP000236919"/>
    </source>
</evidence>
<dbReference type="GO" id="GO:0005829">
    <property type="term" value="C:cytosol"/>
    <property type="evidence" value="ECO:0007669"/>
    <property type="project" value="TreeGrafter"/>
</dbReference>
<evidence type="ECO:0000313" key="6">
    <source>
        <dbReference type="EMBL" id="POR56926.1"/>
    </source>
</evidence>
<keyword evidence="3" id="KW-0804">Transcription</keyword>
<feature type="domain" description="HTH crp-type" evidence="5">
    <location>
        <begin position="151"/>
        <end position="216"/>
    </location>
</feature>
<dbReference type="Pfam" id="PF13545">
    <property type="entry name" value="HTH_Crp_2"/>
    <property type="match status" value="1"/>
</dbReference>
<dbReference type="SUPFAM" id="SSF46785">
    <property type="entry name" value="Winged helix' DNA-binding domain"/>
    <property type="match status" value="1"/>
</dbReference>
<dbReference type="PROSITE" id="PS51063">
    <property type="entry name" value="HTH_CRP_2"/>
    <property type="match status" value="1"/>
</dbReference>
<keyword evidence="1" id="KW-0805">Transcription regulation</keyword>
<dbReference type="SUPFAM" id="SSF51206">
    <property type="entry name" value="cAMP-binding domain-like"/>
    <property type="match status" value="1"/>
</dbReference>
<evidence type="ECO:0000256" key="2">
    <source>
        <dbReference type="ARBA" id="ARBA00023125"/>
    </source>
</evidence>
<dbReference type="Gene3D" id="2.60.120.10">
    <property type="entry name" value="Jelly Rolls"/>
    <property type="match status" value="1"/>
</dbReference>
<name>A0A2S4MQ97_9HYPH</name>
<keyword evidence="2" id="KW-0238">DNA-binding</keyword>
<dbReference type="PROSITE" id="PS50042">
    <property type="entry name" value="CNMP_BINDING_3"/>
    <property type="match status" value="1"/>
</dbReference>
<sequence length="227" mass="25323">MNDAPHRIVSLLSANPFFAGFAQDALEKIAAICRQRHLASREVLFLKGDPSDGLYAIRRGLIRIGTTDDRGQQMTMNLLGGGDVFGEIALLDGRPRTADAVAMEDTDMFFLPRRDFLSLLDREPSITQQLIGLLCARLRDVIGRMEETAFLPAAIRLARRILMLAADYGAEVRVSQEELASLTGVTRETVNRQLQSWKRTGIISLARGRLVIHDFDDFRRLAKVDAV</sequence>
<dbReference type="OrthoDB" id="3525895at2"/>
<dbReference type="GO" id="GO:0003677">
    <property type="term" value="F:DNA binding"/>
    <property type="evidence" value="ECO:0007669"/>
    <property type="project" value="UniProtKB-KW"/>
</dbReference>
<evidence type="ECO:0000256" key="3">
    <source>
        <dbReference type="ARBA" id="ARBA00023163"/>
    </source>
</evidence>
<evidence type="ECO:0000259" key="5">
    <source>
        <dbReference type="PROSITE" id="PS51063"/>
    </source>
</evidence>
<dbReference type="Proteomes" id="UP000236919">
    <property type="component" value="Unassembled WGS sequence"/>
</dbReference>
<dbReference type="Gene3D" id="1.10.10.10">
    <property type="entry name" value="Winged helix-like DNA-binding domain superfamily/Winged helix DNA-binding domain"/>
    <property type="match status" value="1"/>
</dbReference>
<feature type="domain" description="Cyclic nucleotide-binding" evidence="4">
    <location>
        <begin position="17"/>
        <end position="137"/>
    </location>
</feature>
<reference evidence="6 7" key="1">
    <citation type="submission" date="2018-01" db="EMBL/GenBank/DDBJ databases">
        <title>Genomic Encyclopedia of Type Strains, Phase III (KMG-III): the genomes of soil and plant-associated and newly described type strains.</title>
        <authorList>
            <person name="Whitman W."/>
        </authorList>
    </citation>
    <scope>NUCLEOTIDE SEQUENCE [LARGE SCALE GENOMIC DNA]</scope>
    <source>
        <strain evidence="6 7">1131</strain>
    </source>
</reference>
<organism evidence="6 7">
    <name type="scientific">Bosea psychrotolerans</name>
    <dbReference type="NCBI Taxonomy" id="1871628"/>
    <lineage>
        <taxon>Bacteria</taxon>
        <taxon>Pseudomonadati</taxon>
        <taxon>Pseudomonadota</taxon>
        <taxon>Alphaproteobacteria</taxon>
        <taxon>Hyphomicrobiales</taxon>
        <taxon>Boseaceae</taxon>
        <taxon>Bosea</taxon>
    </lineage>
</organism>
<dbReference type="SMART" id="SM00100">
    <property type="entry name" value="cNMP"/>
    <property type="match status" value="1"/>
</dbReference>
<dbReference type="InterPro" id="IPR036388">
    <property type="entry name" value="WH-like_DNA-bd_sf"/>
</dbReference>
<dbReference type="InterPro" id="IPR000595">
    <property type="entry name" value="cNMP-bd_dom"/>
</dbReference>
<dbReference type="Pfam" id="PF00027">
    <property type="entry name" value="cNMP_binding"/>
    <property type="match status" value="1"/>
</dbReference>
<dbReference type="PROSITE" id="PS00889">
    <property type="entry name" value="CNMP_BINDING_2"/>
    <property type="match status" value="1"/>
</dbReference>
<dbReference type="InterPro" id="IPR012318">
    <property type="entry name" value="HTH_CRP"/>
</dbReference>
<dbReference type="PANTHER" id="PTHR24567:SF68">
    <property type="entry name" value="DNA-BINDING TRANSCRIPTIONAL DUAL REGULATOR CRP"/>
    <property type="match status" value="1"/>
</dbReference>
<dbReference type="InterPro" id="IPR050397">
    <property type="entry name" value="Env_Response_Regulators"/>
</dbReference>
<dbReference type="RefSeq" id="WP_103716472.1">
    <property type="nucleotide sequence ID" value="NZ_PQFZ01000001.1"/>
</dbReference>
<dbReference type="AlphaFoldDB" id="A0A2S4MQ97"/>
<protein>
    <submittedName>
        <fullName evidence="6">CRP-like cAMP-binding protein</fullName>
    </submittedName>
</protein>
<dbReference type="GO" id="GO:0003700">
    <property type="term" value="F:DNA-binding transcription factor activity"/>
    <property type="evidence" value="ECO:0007669"/>
    <property type="project" value="TreeGrafter"/>
</dbReference>
<proteinExistence type="predicted"/>
<dbReference type="PRINTS" id="PR00034">
    <property type="entry name" value="HTHCRP"/>
</dbReference>
<evidence type="ECO:0000256" key="1">
    <source>
        <dbReference type="ARBA" id="ARBA00023015"/>
    </source>
</evidence>
<dbReference type="SMART" id="SM00419">
    <property type="entry name" value="HTH_CRP"/>
    <property type="match status" value="1"/>
</dbReference>